<dbReference type="RefSeq" id="WP_153861274.1">
    <property type="nucleotide sequence ID" value="NZ_WJQR01000002.1"/>
</dbReference>
<evidence type="ECO:0000256" key="7">
    <source>
        <dbReference type="ARBA" id="ARBA00022903"/>
    </source>
</evidence>
<dbReference type="PANTHER" id="PTHR32309">
    <property type="entry name" value="TYROSINE-PROTEIN KINASE"/>
    <property type="match status" value="1"/>
</dbReference>
<evidence type="ECO:0000259" key="13">
    <source>
        <dbReference type="Pfam" id="PF02706"/>
    </source>
</evidence>
<keyword evidence="7" id="KW-0972">Capsule biogenesis/degradation</keyword>
<comment type="function">
    <text evidence="11">Required for CpsD phosphorylation. Involved in the regulation of capsular polysaccharide biosynthesis. May be part of a complex that directs the coordinated polymerization and export to the cell surface of the capsular polysaccharide.</text>
</comment>
<keyword evidence="6 12" id="KW-0812">Transmembrane</keyword>
<dbReference type="InterPro" id="IPR050445">
    <property type="entry name" value="Bact_polysacc_biosynth/exp"/>
</dbReference>
<name>A0A844BZK8_9LACT</name>
<dbReference type="InterPro" id="IPR003856">
    <property type="entry name" value="LPS_length_determ_N"/>
</dbReference>
<keyword evidence="5" id="KW-1003">Cell membrane</keyword>
<dbReference type="GO" id="GO:0004713">
    <property type="term" value="F:protein tyrosine kinase activity"/>
    <property type="evidence" value="ECO:0007669"/>
    <property type="project" value="TreeGrafter"/>
</dbReference>
<evidence type="ECO:0000256" key="4">
    <source>
        <dbReference type="ARBA" id="ARBA00020739"/>
    </source>
</evidence>
<evidence type="ECO:0000256" key="8">
    <source>
        <dbReference type="ARBA" id="ARBA00022989"/>
    </source>
</evidence>
<dbReference type="GO" id="GO:0000271">
    <property type="term" value="P:polysaccharide biosynthetic process"/>
    <property type="evidence" value="ECO:0007669"/>
    <property type="project" value="UniProtKB-KW"/>
</dbReference>
<comment type="subcellular location">
    <subcellularLocation>
        <location evidence="1">Cell membrane</location>
        <topology evidence="1">Multi-pass membrane protein</topology>
    </subcellularLocation>
</comment>
<evidence type="ECO:0000256" key="2">
    <source>
        <dbReference type="ARBA" id="ARBA00005132"/>
    </source>
</evidence>
<keyword evidence="10" id="KW-0270">Exopolysaccharide synthesis</keyword>
<evidence type="ECO:0000256" key="3">
    <source>
        <dbReference type="ARBA" id="ARBA00006683"/>
    </source>
</evidence>
<evidence type="ECO:0000256" key="10">
    <source>
        <dbReference type="ARBA" id="ARBA00023169"/>
    </source>
</evidence>
<evidence type="ECO:0000256" key="5">
    <source>
        <dbReference type="ARBA" id="ARBA00022475"/>
    </source>
</evidence>
<sequence>MQEDIRIKDIYGIIKKHIVKILLSIITGVMIAYLALIYLAVPQYSSEAQLLVTQDLDAGEMIQVSEIEQNIQMINTYRDIILGEAVLAQVNEHLGNKYTVNGLNRAISVEQSPNSQAFYIEVTESTPEKAQAIVQEVVVTFDEKIKEIYGDVGTQVYVLSPASFNPAKTSPNTTFFILIGLMFGLVIGGLIALLFELMDATIHGDEFLNQLGLNNLGPVDQMTNKELKNTRLRIKIENATFRE</sequence>
<comment type="pathway">
    <text evidence="2">Capsule biogenesis; capsule polysaccharide biosynthesis.</text>
</comment>
<dbReference type="AlphaFoldDB" id="A0A844BZK8"/>
<evidence type="ECO:0000256" key="1">
    <source>
        <dbReference type="ARBA" id="ARBA00004651"/>
    </source>
</evidence>
<feature type="transmembrane region" description="Helical" evidence="12">
    <location>
        <begin position="175"/>
        <end position="195"/>
    </location>
</feature>
<evidence type="ECO:0000256" key="11">
    <source>
        <dbReference type="ARBA" id="ARBA00045736"/>
    </source>
</evidence>
<dbReference type="GO" id="GO:0005886">
    <property type="term" value="C:plasma membrane"/>
    <property type="evidence" value="ECO:0007669"/>
    <property type="project" value="UniProtKB-SubCell"/>
</dbReference>
<protein>
    <recommendedName>
        <fullName evidence="4">Capsular polysaccharide biosynthesis protein CpsC</fullName>
    </recommendedName>
</protein>
<comment type="caution">
    <text evidence="14">The sequence shown here is derived from an EMBL/GenBank/DDBJ whole genome shotgun (WGS) entry which is preliminary data.</text>
</comment>
<evidence type="ECO:0000313" key="14">
    <source>
        <dbReference type="EMBL" id="MRI80791.1"/>
    </source>
</evidence>
<evidence type="ECO:0000313" key="15">
    <source>
        <dbReference type="Proteomes" id="UP000469870"/>
    </source>
</evidence>
<dbReference type="Proteomes" id="UP000469870">
    <property type="component" value="Unassembled WGS sequence"/>
</dbReference>
<evidence type="ECO:0000256" key="6">
    <source>
        <dbReference type="ARBA" id="ARBA00022692"/>
    </source>
</evidence>
<keyword evidence="9 12" id="KW-0472">Membrane</keyword>
<dbReference type="PANTHER" id="PTHR32309:SF13">
    <property type="entry name" value="FERRIC ENTEROBACTIN TRANSPORT PROTEIN FEPE"/>
    <property type="match status" value="1"/>
</dbReference>
<proteinExistence type="inferred from homology"/>
<dbReference type="Pfam" id="PF02706">
    <property type="entry name" value="Wzz"/>
    <property type="match status" value="1"/>
</dbReference>
<organism evidence="14 15">
    <name type="scientific">Fundicoccus ignavus</name>
    <dbReference type="NCBI Taxonomy" id="2664442"/>
    <lineage>
        <taxon>Bacteria</taxon>
        <taxon>Bacillati</taxon>
        <taxon>Bacillota</taxon>
        <taxon>Bacilli</taxon>
        <taxon>Lactobacillales</taxon>
        <taxon>Aerococcaceae</taxon>
        <taxon>Fundicoccus</taxon>
    </lineage>
</organism>
<evidence type="ECO:0000256" key="9">
    <source>
        <dbReference type="ARBA" id="ARBA00023136"/>
    </source>
</evidence>
<evidence type="ECO:0000256" key="12">
    <source>
        <dbReference type="SAM" id="Phobius"/>
    </source>
</evidence>
<dbReference type="EMBL" id="WJQR01000002">
    <property type="protein sequence ID" value="MRI80791.1"/>
    <property type="molecule type" value="Genomic_DNA"/>
</dbReference>
<comment type="similarity">
    <text evidence="3">Belongs to the CpsC/CapA family.</text>
</comment>
<feature type="transmembrane region" description="Helical" evidence="12">
    <location>
        <begin position="21"/>
        <end position="41"/>
    </location>
</feature>
<accession>A0A844BZK8</accession>
<feature type="domain" description="Polysaccharide chain length determinant N-terminal" evidence="13">
    <location>
        <begin position="4"/>
        <end position="91"/>
    </location>
</feature>
<gene>
    <name evidence="14" type="ORF">GIY11_01935</name>
</gene>
<reference evidence="14 15" key="1">
    <citation type="submission" date="2019-11" db="EMBL/GenBank/DDBJ databases">
        <title>Characterisation of Fundicoccus ignavus gen. nov. sp. nov., a novel genus of the family Aerococcaceae isolated from bulk tank milk.</title>
        <authorList>
            <person name="Siebert A."/>
            <person name="Huptas C."/>
            <person name="Wenning M."/>
            <person name="Scherer S."/>
            <person name="Doll E.V."/>
        </authorList>
    </citation>
    <scope>NUCLEOTIDE SEQUENCE [LARGE SCALE GENOMIC DNA]</scope>
    <source>
        <strain evidence="14 15">DSM 109653</strain>
    </source>
</reference>
<keyword evidence="8 12" id="KW-1133">Transmembrane helix</keyword>